<dbReference type="Proteomes" id="UP000499080">
    <property type="component" value="Unassembled WGS sequence"/>
</dbReference>
<organism evidence="1 2">
    <name type="scientific">Araneus ventricosus</name>
    <name type="common">Orbweaver spider</name>
    <name type="synonym">Epeira ventricosa</name>
    <dbReference type="NCBI Taxonomy" id="182803"/>
    <lineage>
        <taxon>Eukaryota</taxon>
        <taxon>Metazoa</taxon>
        <taxon>Ecdysozoa</taxon>
        <taxon>Arthropoda</taxon>
        <taxon>Chelicerata</taxon>
        <taxon>Arachnida</taxon>
        <taxon>Araneae</taxon>
        <taxon>Araneomorphae</taxon>
        <taxon>Entelegynae</taxon>
        <taxon>Araneoidea</taxon>
        <taxon>Araneidae</taxon>
        <taxon>Araneus</taxon>
    </lineage>
</organism>
<gene>
    <name evidence="1" type="ORF">AVEN_209264_1</name>
</gene>
<name>A0A4Y2WEL3_ARAVE</name>
<comment type="caution">
    <text evidence="1">The sequence shown here is derived from an EMBL/GenBank/DDBJ whole genome shotgun (WGS) entry which is preliminary data.</text>
</comment>
<evidence type="ECO:0000313" key="2">
    <source>
        <dbReference type="Proteomes" id="UP000499080"/>
    </source>
</evidence>
<sequence length="101" mass="10997">MVPRAGGFPIQAATTSARRFHQPISGTFIRSTRRRLVHPKLHTHMAQSGGYSAPIGSAERYIAIFPPISGNLISSFHTSTGRIPVHPLIWDLVGFHPSIGT</sequence>
<dbReference type="AlphaFoldDB" id="A0A4Y2WEL3"/>
<keyword evidence="2" id="KW-1185">Reference proteome</keyword>
<dbReference type="EMBL" id="BGPR01058580">
    <property type="protein sequence ID" value="GBO34730.1"/>
    <property type="molecule type" value="Genomic_DNA"/>
</dbReference>
<proteinExistence type="predicted"/>
<protein>
    <submittedName>
        <fullName evidence="1">Uncharacterized protein</fullName>
    </submittedName>
</protein>
<evidence type="ECO:0000313" key="1">
    <source>
        <dbReference type="EMBL" id="GBO34730.1"/>
    </source>
</evidence>
<accession>A0A4Y2WEL3</accession>
<reference evidence="1 2" key="1">
    <citation type="journal article" date="2019" name="Sci. Rep.">
        <title>Orb-weaving spider Araneus ventricosus genome elucidates the spidroin gene catalogue.</title>
        <authorList>
            <person name="Kono N."/>
            <person name="Nakamura H."/>
            <person name="Ohtoshi R."/>
            <person name="Moran D.A.P."/>
            <person name="Shinohara A."/>
            <person name="Yoshida Y."/>
            <person name="Fujiwara M."/>
            <person name="Mori M."/>
            <person name="Tomita M."/>
            <person name="Arakawa K."/>
        </authorList>
    </citation>
    <scope>NUCLEOTIDE SEQUENCE [LARGE SCALE GENOMIC DNA]</scope>
</reference>